<proteinExistence type="predicted"/>
<evidence type="ECO:0000256" key="1">
    <source>
        <dbReference type="SAM" id="MobiDB-lite"/>
    </source>
</evidence>
<reference evidence="2" key="1">
    <citation type="journal article" date="2023" name="Mol. Phylogenet. Evol.">
        <title>Genome-scale phylogeny and comparative genomics of the fungal order Sordariales.</title>
        <authorList>
            <person name="Hensen N."/>
            <person name="Bonometti L."/>
            <person name="Westerberg I."/>
            <person name="Brannstrom I.O."/>
            <person name="Guillou S."/>
            <person name="Cros-Aarteil S."/>
            <person name="Calhoun S."/>
            <person name="Haridas S."/>
            <person name="Kuo A."/>
            <person name="Mondo S."/>
            <person name="Pangilinan J."/>
            <person name="Riley R."/>
            <person name="LaButti K."/>
            <person name="Andreopoulos B."/>
            <person name="Lipzen A."/>
            <person name="Chen C."/>
            <person name="Yan M."/>
            <person name="Daum C."/>
            <person name="Ng V."/>
            <person name="Clum A."/>
            <person name="Steindorff A."/>
            <person name="Ohm R.A."/>
            <person name="Martin F."/>
            <person name="Silar P."/>
            <person name="Natvig D.O."/>
            <person name="Lalanne C."/>
            <person name="Gautier V."/>
            <person name="Ament-Velasquez S.L."/>
            <person name="Kruys A."/>
            <person name="Hutchinson M.I."/>
            <person name="Powell A.J."/>
            <person name="Barry K."/>
            <person name="Miller A.N."/>
            <person name="Grigoriev I.V."/>
            <person name="Debuchy R."/>
            <person name="Gladieux P."/>
            <person name="Hiltunen Thoren M."/>
            <person name="Johannesson H."/>
        </authorList>
    </citation>
    <scope>NUCLEOTIDE SEQUENCE</scope>
    <source>
        <strain evidence="2">CBS 508.74</strain>
    </source>
</reference>
<protein>
    <submittedName>
        <fullName evidence="2">Uncharacterized protein</fullName>
    </submittedName>
</protein>
<gene>
    <name evidence="2" type="ORF">N656DRAFT_738358</name>
</gene>
<dbReference type="Proteomes" id="UP001302812">
    <property type="component" value="Unassembled WGS sequence"/>
</dbReference>
<feature type="compositionally biased region" description="Acidic residues" evidence="1">
    <location>
        <begin position="85"/>
        <end position="95"/>
    </location>
</feature>
<feature type="compositionally biased region" description="Polar residues" evidence="1">
    <location>
        <begin position="30"/>
        <end position="50"/>
    </location>
</feature>
<evidence type="ECO:0000313" key="2">
    <source>
        <dbReference type="EMBL" id="KAK4109347.1"/>
    </source>
</evidence>
<evidence type="ECO:0000313" key="3">
    <source>
        <dbReference type="Proteomes" id="UP001302812"/>
    </source>
</evidence>
<comment type="caution">
    <text evidence="2">The sequence shown here is derived from an EMBL/GenBank/DDBJ whole genome shotgun (WGS) entry which is preliminary data.</text>
</comment>
<feature type="compositionally biased region" description="Basic and acidic residues" evidence="1">
    <location>
        <begin position="96"/>
        <end position="105"/>
    </location>
</feature>
<sequence length="115" mass="12515">MLAHEMVLLRAETKQLRAANEQLSKRRTRSQTMAPGSRSLPAQNPLSSAVSRPFLHPPALPPVRDTSDSRSSGSRLLQNDLIEISGDDDSNNDSLDDGRSDREFISRSAAGTGTK</sequence>
<dbReference type="AlphaFoldDB" id="A0AAN6TA06"/>
<name>A0AAN6TA06_9PEZI</name>
<keyword evidence="3" id="KW-1185">Reference proteome</keyword>
<dbReference type="GeneID" id="89936886"/>
<dbReference type="EMBL" id="MU853357">
    <property type="protein sequence ID" value="KAK4109347.1"/>
    <property type="molecule type" value="Genomic_DNA"/>
</dbReference>
<organism evidence="2 3">
    <name type="scientific">Canariomyces notabilis</name>
    <dbReference type="NCBI Taxonomy" id="2074819"/>
    <lineage>
        <taxon>Eukaryota</taxon>
        <taxon>Fungi</taxon>
        <taxon>Dikarya</taxon>
        <taxon>Ascomycota</taxon>
        <taxon>Pezizomycotina</taxon>
        <taxon>Sordariomycetes</taxon>
        <taxon>Sordariomycetidae</taxon>
        <taxon>Sordariales</taxon>
        <taxon>Chaetomiaceae</taxon>
        <taxon>Canariomyces</taxon>
    </lineage>
</organism>
<reference evidence="2" key="2">
    <citation type="submission" date="2023-05" db="EMBL/GenBank/DDBJ databases">
        <authorList>
            <consortium name="Lawrence Berkeley National Laboratory"/>
            <person name="Steindorff A."/>
            <person name="Hensen N."/>
            <person name="Bonometti L."/>
            <person name="Westerberg I."/>
            <person name="Brannstrom I.O."/>
            <person name="Guillou S."/>
            <person name="Cros-Aarteil S."/>
            <person name="Calhoun S."/>
            <person name="Haridas S."/>
            <person name="Kuo A."/>
            <person name="Mondo S."/>
            <person name="Pangilinan J."/>
            <person name="Riley R."/>
            <person name="Labutti K."/>
            <person name="Andreopoulos B."/>
            <person name="Lipzen A."/>
            <person name="Chen C."/>
            <person name="Yanf M."/>
            <person name="Daum C."/>
            <person name="Ng V."/>
            <person name="Clum A."/>
            <person name="Ohm R."/>
            <person name="Martin F."/>
            <person name="Silar P."/>
            <person name="Natvig D."/>
            <person name="Lalanne C."/>
            <person name="Gautier V."/>
            <person name="Ament-Velasquez S.L."/>
            <person name="Kruys A."/>
            <person name="Hutchinson M.I."/>
            <person name="Powell A.J."/>
            <person name="Barry K."/>
            <person name="Miller A.N."/>
            <person name="Grigoriev I.V."/>
            <person name="Debuchy R."/>
            <person name="Gladieux P."/>
            <person name="Thoren M.H."/>
            <person name="Johannesson H."/>
        </authorList>
    </citation>
    <scope>NUCLEOTIDE SEQUENCE</scope>
    <source>
        <strain evidence="2">CBS 508.74</strain>
    </source>
</reference>
<feature type="region of interest" description="Disordered" evidence="1">
    <location>
        <begin position="19"/>
        <end position="115"/>
    </location>
</feature>
<accession>A0AAN6TA06</accession>
<dbReference type="RefSeq" id="XP_064666917.1">
    <property type="nucleotide sequence ID" value="XM_064812761.1"/>
</dbReference>